<organism evidence="2 3">
    <name type="scientific">Velocimicrobium porci</name>
    <dbReference type="NCBI Taxonomy" id="2606634"/>
    <lineage>
        <taxon>Bacteria</taxon>
        <taxon>Bacillati</taxon>
        <taxon>Bacillota</taxon>
        <taxon>Clostridia</taxon>
        <taxon>Lachnospirales</taxon>
        <taxon>Lachnospiraceae</taxon>
        <taxon>Velocimicrobium</taxon>
    </lineage>
</organism>
<dbReference type="PANTHER" id="PTHR37817:SF1">
    <property type="entry name" value="N-ACETYLTRANSFERASE EIS"/>
    <property type="match status" value="1"/>
</dbReference>
<dbReference type="GO" id="GO:0034069">
    <property type="term" value="F:aminoglycoside N-acetyltransferase activity"/>
    <property type="evidence" value="ECO:0007669"/>
    <property type="project" value="TreeGrafter"/>
</dbReference>
<keyword evidence="3" id="KW-1185">Reference proteome</keyword>
<dbReference type="EMBL" id="VUMT01000002">
    <property type="protein sequence ID" value="MSS62665.1"/>
    <property type="molecule type" value="Genomic_DNA"/>
</dbReference>
<dbReference type="Pfam" id="PF13527">
    <property type="entry name" value="Acetyltransf_9"/>
    <property type="match status" value="1"/>
</dbReference>
<reference evidence="2 3" key="1">
    <citation type="submission" date="2019-08" db="EMBL/GenBank/DDBJ databases">
        <title>In-depth cultivation of the pig gut microbiome towards novel bacterial diversity and tailored functional studies.</title>
        <authorList>
            <person name="Wylensek D."/>
            <person name="Hitch T.C.A."/>
            <person name="Clavel T."/>
        </authorList>
    </citation>
    <scope>NUCLEOTIDE SEQUENCE [LARGE SCALE GENOMIC DNA]</scope>
    <source>
        <strain evidence="2 3">WCA-693-APC-MOT-I</strain>
    </source>
</reference>
<name>A0A6L5XV17_9FIRM</name>
<evidence type="ECO:0000259" key="1">
    <source>
        <dbReference type="PROSITE" id="PS51186"/>
    </source>
</evidence>
<dbReference type="InterPro" id="IPR000182">
    <property type="entry name" value="GNAT_dom"/>
</dbReference>
<accession>A0A6L5XV17</accession>
<dbReference type="CDD" id="cd04301">
    <property type="entry name" value="NAT_SF"/>
    <property type="match status" value="1"/>
</dbReference>
<dbReference type="PROSITE" id="PS51186">
    <property type="entry name" value="GNAT"/>
    <property type="match status" value="1"/>
</dbReference>
<gene>
    <name evidence="2" type="ORF">FYJ58_01995</name>
</gene>
<sequence length="297" mass="35579">MDKRESCRKLWKECFGDSESYMDYYFTEKWKNNIVFTKEETDEVVSMVHLNPYSLCYKGKKVESYYIVGVATKKEYRKKGNMRQLLEQSFSFMKESGIKLTYLMPADRKIYEPFGFRFIYEQERYRLHKIKRNWDFTSGVKSKTIEELSTEELEELLSFCERILQKEFDLYVIRGQEYYTNLQKEMKASCGAVRVFFKKNHIIGILAYGREKGVLEITESLIDFNYTREILMAFFSIEDETEAYFLESHFLDKTVLEESAEWVQKETVPIIMAKMLEDTEEAESIWRGQRVYLNEIV</sequence>
<dbReference type="Gene3D" id="3.40.630.30">
    <property type="match status" value="1"/>
</dbReference>
<evidence type="ECO:0000313" key="2">
    <source>
        <dbReference type="EMBL" id="MSS62665.1"/>
    </source>
</evidence>
<evidence type="ECO:0000313" key="3">
    <source>
        <dbReference type="Proteomes" id="UP000482209"/>
    </source>
</evidence>
<dbReference type="AlphaFoldDB" id="A0A6L5XV17"/>
<keyword evidence="2" id="KW-0808">Transferase</keyword>
<comment type="caution">
    <text evidence="2">The sequence shown here is derived from an EMBL/GenBank/DDBJ whole genome shotgun (WGS) entry which is preliminary data.</text>
</comment>
<dbReference type="RefSeq" id="WP_154516506.1">
    <property type="nucleotide sequence ID" value="NZ_VUMT01000002.1"/>
</dbReference>
<dbReference type="InterPro" id="IPR016181">
    <property type="entry name" value="Acyl_CoA_acyltransferase"/>
</dbReference>
<feature type="domain" description="N-acetyltransferase" evidence="1">
    <location>
        <begin position="1"/>
        <end position="146"/>
    </location>
</feature>
<dbReference type="PANTHER" id="PTHR37817">
    <property type="entry name" value="N-ACETYLTRANSFERASE EIS"/>
    <property type="match status" value="1"/>
</dbReference>
<protein>
    <submittedName>
        <fullName evidence="2">GNAT family N-acetyltransferase</fullName>
    </submittedName>
</protein>
<dbReference type="SUPFAM" id="SSF55729">
    <property type="entry name" value="Acyl-CoA N-acyltransferases (Nat)"/>
    <property type="match status" value="1"/>
</dbReference>
<dbReference type="GO" id="GO:0030649">
    <property type="term" value="P:aminoglycoside antibiotic catabolic process"/>
    <property type="evidence" value="ECO:0007669"/>
    <property type="project" value="TreeGrafter"/>
</dbReference>
<dbReference type="InterPro" id="IPR051554">
    <property type="entry name" value="Acetyltransferase_Eis"/>
</dbReference>
<proteinExistence type="predicted"/>
<dbReference type="Proteomes" id="UP000482209">
    <property type="component" value="Unassembled WGS sequence"/>
</dbReference>